<gene>
    <name evidence="1" type="ORF">CCACVL1_29095</name>
</gene>
<protein>
    <submittedName>
        <fullName evidence="1">Uncharacterized protein</fullName>
    </submittedName>
</protein>
<accession>A0A1R3G3Q0</accession>
<dbReference type="Gramene" id="OMO52721">
    <property type="protein sequence ID" value="OMO52721"/>
    <property type="gene ID" value="CCACVL1_29095"/>
</dbReference>
<sequence length="56" mass="6377">SARYSHHQARALYTLGPLSDKKSYMKLLQETPWETATTPTKGERARTILYSLPSQP</sequence>
<dbReference type="Proteomes" id="UP000188268">
    <property type="component" value="Unassembled WGS sequence"/>
</dbReference>
<dbReference type="AlphaFoldDB" id="A0A1R3G3Q0"/>
<feature type="non-terminal residue" evidence="1">
    <location>
        <position position="1"/>
    </location>
</feature>
<dbReference type="EMBL" id="AWWV01015441">
    <property type="protein sequence ID" value="OMO52721.1"/>
    <property type="molecule type" value="Genomic_DNA"/>
</dbReference>
<evidence type="ECO:0000313" key="2">
    <source>
        <dbReference type="Proteomes" id="UP000188268"/>
    </source>
</evidence>
<name>A0A1R3G3Q0_COCAP</name>
<organism evidence="1 2">
    <name type="scientific">Corchorus capsularis</name>
    <name type="common">Jute</name>
    <dbReference type="NCBI Taxonomy" id="210143"/>
    <lineage>
        <taxon>Eukaryota</taxon>
        <taxon>Viridiplantae</taxon>
        <taxon>Streptophyta</taxon>
        <taxon>Embryophyta</taxon>
        <taxon>Tracheophyta</taxon>
        <taxon>Spermatophyta</taxon>
        <taxon>Magnoliopsida</taxon>
        <taxon>eudicotyledons</taxon>
        <taxon>Gunneridae</taxon>
        <taxon>Pentapetalae</taxon>
        <taxon>rosids</taxon>
        <taxon>malvids</taxon>
        <taxon>Malvales</taxon>
        <taxon>Malvaceae</taxon>
        <taxon>Grewioideae</taxon>
        <taxon>Apeibeae</taxon>
        <taxon>Corchorus</taxon>
    </lineage>
</organism>
<evidence type="ECO:0000313" key="1">
    <source>
        <dbReference type="EMBL" id="OMO52721.1"/>
    </source>
</evidence>
<comment type="caution">
    <text evidence="1">The sequence shown here is derived from an EMBL/GenBank/DDBJ whole genome shotgun (WGS) entry which is preliminary data.</text>
</comment>
<reference evidence="1 2" key="1">
    <citation type="submission" date="2013-09" db="EMBL/GenBank/DDBJ databases">
        <title>Corchorus capsularis genome sequencing.</title>
        <authorList>
            <person name="Alam M."/>
            <person name="Haque M.S."/>
            <person name="Islam M.S."/>
            <person name="Emdad E.M."/>
            <person name="Islam M.M."/>
            <person name="Ahmed B."/>
            <person name="Halim A."/>
            <person name="Hossen Q.M.M."/>
            <person name="Hossain M.Z."/>
            <person name="Ahmed R."/>
            <person name="Khan M.M."/>
            <person name="Islam R."/>
            <person name="Rashid M.M."/>
            <person name="Khan S.A."/>
            <person name="Rahman M.S."/>
            <person name="Alam M."/>
        </authorList>
    </citation>
    <scope>NUCLEOTIDE SEQUENCE [LARGE SCALE GENOMIC DNA]</scope>
    <source>
        <strain evidence="2">cv. CVL-1</strain>
        <tissue evidence="1">Whole seedling</tissue>
    </source>
</reference>
<proteinExistence type="predicted"/>
<keyword evidence="2" id="KW-1185">Reference proteome</keyword>